<dbReference type="PANTHER" id="PTHR31544:SF2">
    <property type="entry name" value="AIG2-LIKE PROTEIN D"/>
    <property type="match status" value="1"/>
</dbReference>
<dbReference type="EMBL" id="CAJHJF010008278">
    <property type="protein sequence ID" value="CAD6965885.1"/>
    <property type="molecule type" value="Genomic_DNA"/>
</dbReference>
<evidence type="ECO:0008006" key="5">
    <source>
        <dbReference type="Google" id="ProtNLM"/>
    </source>
</evidence>
<accession>A0A9N8Q5L9</accession>
<dbReference type="AlphaFoldDB" id="A0A9N8Q5L9"/>
<dbReference type="Proteomes" id="UP000836404">
    <property type="component" value="Unassembled WGS sequence"/>
</dbReference>
<dbReference type="InterPro" id="IPR013024">
    <property type="entry name" value="GGCT-like"/>
</dbReference>
<keyword evidence="4" id="KW-1185">Reference proteome</keyword>
<dbReference type="OrthoDB" id="1044435at2759"/>
<sequence length="234" mass="25751">MAFGGPVGFMASEPSSGVLQARGTHTLFFYGTLVHPAILARVIGNQGAHLRVRNALLPAHATWHVQRVDYPALVSLSDRRPQQQQQQQPDAPTSASLTAGDDAETVVPGTLISGLTDSDLRFLDLFEGDQYVRKEVSVQPVEEGDGISNALRPRDASLADILADLDPTANELLKSKLKLETVRAQTYVWCAPLSMLEDRRWIFAEFAREKAKRWIGAQADHEYTDVDRTRSGTA</sequence>
<evidence type="ECO:0000256" key="1">
    <source>
        <dbReference type="ARBA" id="ARBA00008861"/>
    </source>
</evidence>
<proteinExistence type="inferred from homology"/>
<dbReference type="PANTHER" id="PTHR31544">
    <property type="entry name" value="AIG2-LIKE PROTEIN D"/>
    <property type="match status" value="1"/>
</dbReference>
<protein>
    <recommendedName>
        <fullName evidence="5">Gamma-glutamylcyclotransferase AIG2-like domain-containing protein</fullName>
    </recommendedName>
</protein>
<dbReference type="CDD" id="cd06661">
    <property type="entry name" value="GGCT_like"/>
    <property type="match status" value="1"/>
</dbReference>
<comment type="similarity">
    <text evidence="1">Belongs to the gamma-glutamylcyclotransferase family.</text>
</comment>
<dbReference type="InterPro" id="IPR045038">
    <property type="entry name" value="AIG2-like"/>
</dbReference>
<dbReference type="InterPro" id="IPR036568">
    <property type="entry name" value="GGCT-like_sf"/>
</dbReference>
<dbReference type="SUPFAM" id="SSF110857">
    <property type="entry name" value="Gamma-glutamyl cyclotransferase-like"/>
    <property type="match status" value="1"/>
</dbReference>
<name>A0A9N8Q5L9_9BASI</name>
<evidence type="ECO:0000313" key="4">
    <source>
        <dbReference type="Proteomes" id="UP000836404"/>
    </source>
</evidence>
<feature type="region of interest" description="Disordered" evidence="2">
    <location>
        <begin position="78"/>
        <end position="100"/>
    </location>
</feature>
<dbReference type="Gene3D" id="3.10.490.10">
    <property type="entry name" value="Gamma-glutamyl cyclotransferase-like"/>
    <property type="match status" value="1"/>
</dbReference>
<organism evidence="3 4">
    <name type="scientific">Tilletia laevis</name>
    <dbReference type="NCBI Taxonomy" id="157183"/>
    <lineage>
        <taxon>Eukaryota</taxon>
        <taxon>Fungi</taxon>
        <taxon>Dikarya</taxon>
        <taxon>Basidiomycota</taxon>
        <taxon>Ustilaginomycotina</taxon>
        <taxon>Exobasidiomycetes</taxon>
        <taxon>Tilletiales</taxon>
        <taxon>Tilletiaceae</taxon>
        <taxon>Tilletia</taxon>
    </lineage>
</organism>
<gene>
    <name evidence="3" type="ORF">JKILLFL_G4417</name>
</gene>
<evidence type="ECO:0000256" key="2">
    <source>
        <dbReference type="SAM" id="MobiDB-lite"/>
    </source>
</evidence>
<comment type="caution">
    <text evidence="3">The sequence shown here is derived from an EMBL/GenBank/DDBJ whole genome shotgun (WGS) entry which is preliminary data.</text>
</comment>
<reference evidence="3 4" key="1">
    <citation type="submission" date="2020-10" db="EMBL/GenBank/DDBJ databases">
        <authorList>
            <person name="Sedaghatjoo S."/>
        </authorList>
    </citation>
    <scope>NUCLEOTIDE SEQUENCE [LARGE SCALE GENOMIC DNA]</scope>
    <source>
        <strain evidence="3 4">LLFL</strain>
    </source>
</reference>
<evidence type="ECO:0000313" key="3">
    <source>
        <dbReference type="EMBL" id="CAD6965885.1"/>
    </source>
</evidence>